<dbReference type="GO" id="GO:0005737">
    <property type="term" value="C:cytoplasm"/>
    <property type="evidence" value="ECO:0007669"/>
    <property type="project" value="TreeGrafter"/>
</dbReference>
<evidence type="ECO:0000313" key="5">
    <source>
        <dbReference type="EMBL" id="CAB4799304.1"/>
    </source>
</evidence>
<dbReference type="EMBL" id="CAFBIX010000002">
    <property type="protein sequence ID" value="CAB4846002.1"/>
    <property type="molecule type" value="Genomic_DNA"/>
</dbReference>
<gene>
    <name evidence="3" type="ORF">UFOPK2648_01312</name>
    <name evidence="4" type="ORF">UFOPK2824_00054</name>
    <name evidence="5" type="ORF">UFOPK3037_00521</name>
    <name evidence="6" type="ORF">UFOPK3278_00189</name>
    <name evidence="1" type="ORF">UFOPK3406_00059</name>
    <name evidence="2" type="ORF">UFOPK3925_00226</name>
    <name evidence="7" type="ORF">UFOPK4097_00218</name>
</gene>
<evidence type="ECO:0000313" key="7">
    <source>
        <dbReference type="EMBL" id="CAB5009264.1"/>
    </source>
</evidence>
<dbReference type="AlphaFoldDB" id="A0A6J5YRE7"/>
<dbReference type="SMART" id="SM00855">
    <property type="entry name" value="PGAM"/>
    <property type="match status" value="1"/>
</dbReference>
<proteinExistence type="predicted"/>
<name>A0A6J5YRE7_9ZZZZ</name>
<dbReference type="EMBL" id="CAFAAO010000005">
    <property type="protein sequence ID" value="CAB4799304.1"/>
    <property type="molecule type" value="Genomic_DNA"/>
</dbReference>
<dbReference type="EMBL" id="CAFBPK010000002">
    <property type="protein sequence ID" value="CAB5009264.1"/>
    <property type="molecule type" value="Genomic_DNA"/>
</dbReference>
<dbReference type="InterPro" id="IPR050275">
    <property type="entry name" value="PGM_Phosphatase"/>
</dbReference>
<dbReference type="CDD" id="cd07067">
    <property type="entry name" value="HP_PGM_like"/>
    <property type="match status" value="1"/>
</dbReference>
<dbReference type="Pfam" id="PF00300">
    <property type="entry name" value="His_Phos_1"/>
    <property type="match status" value="1"/>
</dbReference>
<evidence type="ECO:0000313" key="4">
    <source>
        <dbReference type="EMBL" id="CAB4739486.1"/>
    </source>
</evidence>
<organism evidence="2">
    <name type="scientific">freshwater metagenome</name>
    <dbReference type="NCBI Taxonomy" id="449393"/>
    <lineage>
        <taxon>unclassified sequences</taxon>
        <taxon>metagenomes</taxon>
        <taxon>ecological metagenomes</taxon>
    </lineage>
</organism>
<dbReference type="GO" id="GO:0016791">
    <property type="term" value="F:phosphatase activity"/>
    <property type="evidence" value="ECO:0007669"/>
    <property type="project" value="TreeGrafter"/>
</dbReference>
<evidence type="ECO:0000313" key="6">
    <source>
        <dbReference type="EMBL" id="CAB4846002.1"/>
    </source>
</evidence>
<evidence type="ECO:0000313" key="3">
    <source>
        <dbReference type="EMBL" id="CAB4718877.1"/>
    </source>
</evidence>
<sequence>MRTTVHLLRHGEVHNPDKVLYGRLPGYRLSELGHEMAQRAAETLANRDIAAVISSPLERAQQTAAPIAGHHGLTIGTDEDLIEADNVFEGQRVAVGDGVLRQPKAWRHLYNPIRPSWGEPYVVVANRMRQAVTRAREAARGHEAVLVSHQLPIWISRLDFEDRRFPHDPRKRQCSLASLTSLTFDDDELVAVLYTEPSADLLAKASKIAGA</sequence>
<dbReference type="EMBL" id="CAESAI010000001">
    <property type="protein sequence ID" value="CAB4329713.1"/>
    <property type="molecule type" value="Genomic_DNA"/>
</dbReference>
<protein>
    <submittedName>
        <fullName evidence="2">Unannotated protein</fullName>
    </submittedName>
</protein>
<accession>A0A6J5YRE7</accession>
<dbReference type="InterPro" id="IPR013078">
    <property type="entry name" value="His_Pase_superF_clade-1"/>
</dbReference>
<dbReference type="EMBL" id="CAEZZD010000004">
    <property type="protein sequence ID" value="CAB4739486.1"/>
    <property type="molecule type" value="Genomic_DNA"/>
</dbReference>
<reference evidence="2" key="1">
    <citation type="submission" date="2020-05" db="EMBL/GenBank/DDBJ databases">
        <authorList>
            <person name="Chiriac C."/>
            <person name="Salcher M."/>
            <person name="Ghai R."/>
            <person name="Kavagutti S V."/>
        </authorList>
    </citation>
    <scope>NUCLEOTIDE SEQUENCE</scope>
</reference>
<dbReference type="SUPFAM" id="SSF53254">
    <property type="entry name" value="Phosphoglycerate mutase-like"/>
    <property type="match status" value="1"/>
</dbReference>
<evidence type="ECO:0000313" key="2">
    <source>
        <dbReference type="EMBL" id="CAB4331467.1"/>
    </source>
</evidence>
<evidence type="ECO:0000313" key="1">
    <source>
        <dbReference type="EMBL" id="CAB4329713.1"/>
    </source>
</evidence>
<dbReference type="EMBL" id="CAESAD010000001">
    <property type="protein sequence ID" value="CAB4331467.1"/>
    <property type="molecule type" value="Genomic_DNA"/>
</dbReference>
<dbReference type="InterPro" id="IPR029033">
    <property type="entry name" value="His_PPase_superfam"/>
</dbReference>
<dbReference type="PANTHER" id="PTHR48100">
    <property type="entry name" value="BROAD-SPECIFICITY PHOSPHATASE YOR283W-RELATED"/>
    <property type="match status" value="1"/>
</dbReference>
<dbReference type="Gene3D" id="3.40.50.1240">
    <property type="entry name" value="Phosphoglycerate mutase-like"/>
    <property type="match status" value="1"/>
</dbReference>
<dbReference type="EMBL" id="CAEZYC010000108">
    <property type="protein sequence ID" value="CAB4718877.1"/>
    <property type="molecule type" value="Genomic_DNA"/>
</dbReference>
<dbReference type="PANTHER" id="PTHR48100:SF51">
    <property type="entry name" value="PHOSPHOGLYCERATE MUTASE"/>
    <property type="match status" value="1"/>
</dbReference>